<sequence>MKLLPVLILFFSLNTSAQISKKLVAPVGYTKILEATGDLDQDGINEVVIAYNTNKKNDSIGFKRELCIYKIFGGSLKLWKQNSSVLWNSNDCGFCLDEGVNLSLNIKNNRIIIAQTFQHNSRHYSTNRNIFRYQNGDWYVIGSCYNDYDTCDFDFKYDINFSTKQVFVDYTFGDCDDNTPIPKDSQLKFKYPFKSIPKMDGFTAGKTEIKIPNSKKYFYY</sequence>
<feature type="chain" id="PRO_5016240573" description="VCBS repeat-containing protein" evidence="1">
    <location>
        <begin position="18"/>
        <end position="220"/>
    </location>
</feature>
<organism evidence="2 3">
    <name type="scientific">Pedobacter paludis</name>
    <dbReference type="NCBI Taxonomy" id="2203212"/>
    <lineage>
        <taxon>Bacteria</taxon>
        <taxon>Pseudomonadati</taxon>
        <taxon>Bacteroidota</taxon>
        <taxon>Sphingobacteriia</taxon>
        <taxon>Sphingobacteriales</taxon>
        <taxon>Sphingobacteriaceae</taxon>
        <taxon>Pedobacter</taxon>
    </lineage>
</organism>
<reference evidence="3" key="1">
    <citation type="submission" date="2018-05" db="EMBL/GenBank/DDBJ databases">
        <title>Pedobacter paludis sp. nov., isolated from wetland soil.</title>
        <authorList>
            <person name="Zhang Y."/>
        </authorList>
    </citation>
    <scope>NUCLEOTIDE SEQUENCE [LARGE SCALE GENOMIC DNA]</scope>
    <source>
        <strain evidence="3">R-8</strain>
    </source>
</reference>
<keyword evidence="1" id="KW-0732">Signal</keyword>
<comment type="caution">
    <text evidence="2">The sequence shown here is derived from an EMBL/GenBank/DDBJ whole genome shotgun (WGS) entry which is preliminary data.</text>
</comment>
<evidence type="ECO:0008006" key="4">
    <source>
        <dbReference type="Google" id="ProtNLM"/>
    </source>
</evidence>
<accession>A0A317F0A0</accession>
<dbReference type="AlphaFoldDB" id="A0A317F0A0"/>
<keyword evidence="3" id="KW-1185">Reference proteome</keyword>
<dbReference type="OrthoDB" id="86940at2"/>
<evidence type="ECO:0000313" key="2">
    <source>
        <dbReference type="EMBL" id="PWS32581.1"/>
    </source>
</evidence>
<feature type="signal peptide" evidence="1">
    <location>
        <begin position="1"/>
        <end position="17"/>
    </location>
</feature>
<dbReference type="EMBL" id="QGNY01000002">
    <property type="protein sequence ID" value="PWS32581.1"/>
    <property type="molecule type" value="Genomic_DNA"/>
</dbReference>
<proteinExistence type="predicted"/>
<evidence type="ECO:0000256" key="1">
    <source>
        <dbReference type="SAM" id="SignalP"/>
    </source>
</evidence>
<dbReference type="Proteomes" id="UP000245391">
    <property type="component" value="Unassembled WGS sequence"/>
</dbReference>
<protein>
    <recommendedName>
        <fullName evidence="4">VCBS repeat-containing protein</fullName>
    </recommendedName>
</protein>
<dbReference type="RefSeq" id="WP_109928754.1">
    <property type="nucleotide sequence ID" value="NZ_QGNY01000002.1"/>
</dbReference>
<name>A0A317F0A0_9SPHI</name>
<gene>
    <name evidence="2" type="ORF">DF947_05765</name>
</gene>
<evidence type="ECO:0000313" key="3">
    <source>
        <dbReference type="Proteomes" id="UP000245391"/>
    </source>
</evidence>